<organism evidence="6 7">
    <name type="scientific">Phaeodactylibacter xiamenensis</name>
    <dbReference type="NCBI Taxonomy" id="1524460"/>
    <lineage>
        <taxon>Bacteria</taxon>
        <taxon>Pseudomonadati</taxon>
        <taxon>Bacteroidota</taxon>
        <taxon>Saprospiria</taxon>
        <taxon>Saprospirales</taxon>
        <taxon>Haliscomenobacteraceae</taxon>
        <taxon>Phaeodactylibacter</taxon>
    </lineage>
</organism>
<keyword evidence="3" id="KW-0057">Aromatic amino acid biosynthesis</keyword>
<comment type="caution">
    <text evidence="6">The sequence shown here is derived from an EMBL/GenBank/DDBJ whole genome shotgun (WGS) entry which is preliminary data.</text>
</comment>
<dbReference type="EMBL" id="JPOS01000082">
    <property type="protein sequence ID" value="KGE86080.1"/>
    <property type="molecule type" value="Genomic_DNA"/>
</dbReference>
<dbReference type="GO" id="GO:0004048">
    <property type="term" value="F:anthranilate phosphoribosyltransferase activity"/>
    <property type="evidence" value="ECO:0007669"/>
    <property type="project" value="UniProtKB-UniRule"/>
</dbReference>
<gene>
    <name evidence="3" type="primary">trpD</name>
    <name evidence="6" type="ORF">IX84_23360</name>
</gene>
<feature type="binding site" evidence="3">
    <location>
        <position position="224"/>
    </location>
    <ligand>
        <name>Mg(2+)</name>
        <dbReference type="ChEBI" id="CHEBI:18420"/>
        <label>1</label>
    </ligand>
</feature>
<dbReference type="STRING" id="1524460.IX84_23360"/>
<feature type="binding site" evidence="3">
    <location>
        <begin position="89"/>
        <end position="92"/>
    </location>
    <ligand>
        <name>5-phospho-alpha-D-ribose 1-diphosphate</name>
        <dbReference type="ChEBI" id="CHEBI:58017"/>
    </ligand>
</feature>
<comment type="similarity">
    <text evidence="3">Belongs to the anthranilate phosphoribosyltransferase family.</text>
</comment>
<evidence type="ECO:0000313" key="7">
    <source>
        <dbReference type="Proteomes" id="UP000029736"/>
    </source>
</evidence>
<feature type="binding site" evidence="3">
    <location>
        <begin position="82"/>
        <end position="83"/>
    </location>
    <ligand>
        <name>5-phospho-alpha-D-ribose 1-diphosphate</name>
        <dbReference type="ChEBI" id="CHEBI:58017"/>
    </ligand>
</feature>
<evidence type="ECO:0000259" key="4">
    <source>
        <dbReference type="Pfam" id="PF00591"/>
    </source>
</evidence>
<dbReference type="AlphaFoldDB" id="A0A098S1S3"/>
<feature type="binding site" evidence="3">
    <location>
        <begin position="107"/>
        <end position="115"/>
    </location>
    <ligand>
        <name>5-phospho-alpha-D-ribose 1-diphosphate</name>
        <dbReference type="ChEBI" id="CHEBI:58017"/>
    </ligand>
</feature>
<keyword evidence="1 3" id="KW-0328">Glycosyltransferase</keyword>
<dbReference type="UniPathway" id="UPA00035">
    <property type="reaction ID" value="UER00041"/>
</dbReference>
<comment type="pathway">
    <text evidence="3">Amino-acid biosynthesis; L-tryptophan biosynthesis; L-tryptophan from chorismate: step 2/5.</text>
</comment>
<dbReference type="InterPro" id="IPR035902">
    <property type="entry name" value="Nuc_phospho_transferase"/>
</dbReference>
<name>A0A098S1S3_9BACT</name>
<evidence type="ECO:0000256" key="3">
    <source>
        <dbReference type="HAMAP-Rule" id="MF_00211"/>
    </source>
</evidence>
<feature type="binding site" evidence="3">
    <location>
        <position position="223"/>
    </location>
    <ligand>
        <name>Mg(2+)</name>
        <dbReference type="ChEBI" id="CHEBI:18420"/>
        <label>2</label>
    </ligand>
</feature>
<accession>A0A098S1S3</accession>
<dbReference type="SUPFAM" id="SSF47648">
    <property type="entry name" value="Nucleoside phosphorylase/phosphoribosyltransferase N-terminal domain"/>
    <property type="match status" value="1"/>
</dbReference>
<dbReference type="EC" id="2.4.2.18" evidence="3"/>
<keyword evidence="3" id="KW-0460">Magnesium</keyword>
<proteinExistence type="inferred from homology"/>
<dbReference type="InterPro" id="IPR000312">
    <property type="entry name" value="Glycosyl_Trfase_fam3"/>
</dbReference>
<dbReference type="OrthoDB" id="9806430at2"/>
<dbReference type="PANTHER" id="PTHR43285">
    <property type="entry name" value="ANTHRANILATE PHOSPHORIBOSYLTRANSFERASE"/>
    <property type="match status" value="1"/>
</dbReference>
<evidence type="ECO:0000313" key="6">
    <source>
        <dbReference type="EMBL" id="KGE86080.1"/>
    </source>
</evidence>
<evidence type="ECO:0000256" key="2">
    <source>
        <dbReference type="ARBA" id="ARBA00022679"/>
    </source>
</evidence>
<dbReference type="Gene3D" id="3.40.1030.10">
    <property type="entry name" value="Nucleoside phosphorylase/phosphoribosyltransferase catalytic domain"/>
    <property type="match status" value="1"/>
</dbReference>
<dbReference type="Gene3D" id="1.20.970.10">
    <property type="entry name" value="Transferase, Pyrimidine Nucleoside Phosphorylase, Chain C"/>
    <property type="match status" value="1"/>
</dbReference>
<feature type="binding site" evidence="3">
    <location>
        <position position="165"/>
    </location>
    <ligand>
        <name>anthranilate</name>
        <dbReference type="ChEBI" id="CHEBI:16567"/>
        <label>2</label>
    </ligand>
</feature>
<comment type="cofactor">
    <cofactor evidence="3">
        <name>Mg(2+)</name>
        <dbReference type="ChEBI" id="CHEBI:18420"/>
    </cofactor>
    <text evidence="3">Binds 2 magnesium ions per monomer.</text>
</comment>
<comment type="catalytic activity">
    <reaction evidence="3">
        <text>N-(5-phospho-beta-D-ribosyl)anthranilate + diphosphate = 5-phospho-alpha-D-ribose 1-diphosphate + anthranilate</text>
        <dbReference type="Rhea" id="RHEA:11768"/>
        <dbReference type="ChEBI" id="CHEBI:16567"/>
        <dbReference type="ChEBI" id="CHEBI:18277"/>
        <dbReference type="ChEBI" id="CHEBI:33019"/>
        <dbReference type="ChEBI" id="CHEBI:58017"/>
        <dbReference type="EC" id="2.4.2.18"/>
    </reaction>
</comment>
<dbReference type="NCBIfam" id="TIGR01245">
    <property type="entry name" value="trpD"/>
    <property type="match status" value="1"/>
</dbReference>
<dbReference type="Pfam" id="PF02885">
    <property type="entry name" value="Glycos_trans_3N"/>
    <property type="match status" value="1"/>
</dbReference>
<dbReference type="InterPro" id="IPR005940">
    <property type="entry name" value="Anthranilate_Pribosyl_Tfrase"/>
</dbReference>
<dbReference type="Proteomes" id="UP000029736">
    <property type="component" value="Unassembled WGS sequence"/>
</dbReference>
<reference evidence="6 7" key="1">
    <citation type="journal article" date="2014" name="Int. J. Syst. Evol. Microbiol.">
        <title>Phaeodactylibacter xiamenensis gen. nov., sp. nov., a member of the family Saprospiraceae isolated from the marine alga Phaeodactylum tricornutum.</title>
        <authorList>
            <person name="Chen Z.Jr."/>
            <person name="Lei X."/>
            <person name="Lai Q."/>
            <person name="Li Y."/>
            <person name="Zhang B."/>
            <person name="Zhang J."/>
            <person name="Zhang H."/>
            <person name="Yang L."/>
            <person name="Zheng W."/>
            <person name="Tian Y."/>
            <person name="Yu Z."/>
            <person name="Xu H.Jr."/>
            <person name="Zheng T."/>
        </authorList>
    </citation>
    <scope>NUCLEOTIDE SEQUENCE [LARGE SCALE GENOMIC DNA]</scope>
    <source>
        <strain evidence="6 7">KD52</strain>
    </source>
</reference>
<comment type="subunit">
    <text evidence="3">Homodimer.</text>
</comment>
<sequence>MKAILNRLFNHERLSRKEARQVLLDISHARYNHVQVASFMTVFQMRPVAIAELQGFRDALLELCVPFEVEGMETIDIVGTGGDGKNTFNISTTSAVVVAGAGYKVTKHGSYGVSSSVGSSNVLQELGYTFTNDTDTLCRQLDQANICFLHAPLFHPAMKEVVPVRKQLGMKTFFNMLGPLVNPVQPTHQLFGTFDLELSRLYQYIMQETGRRYSIVYALDGYDEVSLTGPFRLRTNESDTIFTPKDLQAPQLQQQDLHGGDTPEEAARIFRSVLEDTCTEAQKAVVVANAGLAIQCLRPEQSLSDCMVEARESIESGKARRTLDQLISMN</sequence>
<feature type="domain" description="Glycosyl transferase family 3" evidence="4">
    <location>
        <begin position="73"/>
        <end position="319"/>
    </location>
</feature>
<feature type="binding site" evidence="3">
    <location>
        <position position="87"/>
    </location>
    <ligand>
        <name>5-phospho-alpha-D-ribose 1-diphosphate</name>
        <dbReference type="ChEBI" id="CHEBI:58017"/>
    </ligand>
</feature>
<keyword evidence="7" id="KW-1185">Reference proteome</keyword>
<protein>
    <recommendedName>
        <fullName evidence="3">Anthranilate phosphoribosyltransferase</fullName>
        <ecNumber evidence="3">2.4.2.18</ecNumber>
    </recommendedName>
</protein>
<dbReference type="HAMAP" id="MF_00211">
    <property type="entry name" value="TrpD"/>
    <property type="match status" value="1"/>
</dbReference>
<comment type="function">
    <text evidence="3">Catalyzes the transfer of the phosphoribosyl group of 5-phosphorylribose-1-pyrophosphate (PRPP) to anthranilate to yield N-(5'-phosphoribosyl)-anthranilate (PRA).</text>
</comment>
<dbReference type="PANTHER" id="PTHR43285:SF2">
    <property type="entry name" value="ANTHRANILATE PHOSPHORIBOSYLTRANSFERASE"/>
    <property type="match status" value="1"/>
</dbReference>
<feature type="binding site" evidence="3">
    <location>
        <position position="79"/>
    </location>
    <ligand>
        <name>5-phospho-alpha-D-ribose 1-diphosphate</name>
        <dbReference type="ChEBI" id="CHEBI:58017"/>
    </ligand>
</feature>
<dbReference type="InterPro" id="IPR036320">
    <property type="entry name" value="Glycosyl_Trfase_fam3_N_dom_sf"/>
</dbReference>
<dbReference type="InterPro" id="IPR017459">
    <property type="entry name" value="Glycosyl_Trfase_fam3_N_dom"/>
</dbReference>
<feature type="binding site" evidence="3">
    <location>
        <position position="224"/>
    </location>
    <ligand>
        <name>Mg(2+)</name>
        <dbReference type="ChEBI" id="CHEBI:18420"/>
        <label>2</label>
    </ligand>
</feature>
<dbReference type="GO" id="GO:0005829">
    <property type="term" value="C:cytosol"/>
    <property type="evidence" value="ECO:0007669"/>
    <property type="project" value="TreeGrafter"/>
</dbReference>
<feature type="domain" description="Glycosyl transferase family 3 N-terminal" evidence="5">
    <location>
        <begin position="2"/>
        <end position="63"/>
    </location>
</feature>
<dbReference type="SUPFAM" id="SSF52418">
    <property type="entry name" value="Nucleoside phosphorylase/phosphoribosyltransferase catalytic domain"/>
    <property type="match status" value="1"/>
</dbReference>
<comment type="caution">
    <text evidence="3">Lacks conserved residue(s) required for the propagation of feature annotation.</text>
</comment>
<evidence type="ECO:0000259" key="5">
    <source>
        <dbReference type="Pfam" id="PF02885"/>
    </source>
</evidence>
<dbReference type="GO" id="GO:0000162">
    <property type="term" value="P:L-tryptophan biosynthetic process"/>
    <property type="evidence" value="ECO:0007669"/>
    <property type="project" value="UniProtKB-UniRule"/>
</dbReference>
<dbReference type="GO" id="GO:0000287">
    <property type="term" value="F:magnesium ion binding"/>
    <property type="evidence" value="ECO:0007669"/>
    <property type="project" value="UniProtKB-UniRule"/>
</dbReference>
<keyword evidence="3" id="KW-0479">Metal-binding</keyword>
<keyword evidence="3" id="KW-0028">Amino-acid biosynthesis</keyword>
<feature type="binding site" evidence="3">
    <location>
        <position position="79"/>
    </location>
    <ligand>
        <name>anthranilate</name>
        <dbReference type="ChEBI" id="CHEBI:16567"/>
        <label>1</label>
    </ligand>
</feature>
<feature type="binding site" evidence="3">
    <location>
        <position position="119"/>
    </location>
    <ligand>
        <name>5-phospho-alpha-D-ribose 1-diphosphate</name>
        <dbReference type="ChEBI" id="CHEBI:58017"/>
    </ligand>
</feature>
<keyword evidence="2 3" id="KW-0808">Transferase</keyword>
<feature type="binding site" evidence="3">
    <location>
        <position position="91"/>
    </location>
    <ligand>
        <name>Mg(2+)</name>
        <dbReference type="ChEBI" id="CHEBI:18420"/>
        <label>1</label>
    </ligand>
</feature>
<dbReference type="Pfam" id="PF00591">
    <property type="entry name" value="Glycos_transf_3"/>
    <property type="match status" value="1"/>
</dbReference>
<evidence type="ECO:0000256" key="1">
    <source>
        <dbReference type="ARBA" id="ARBA00022676"/>
    </source>
</evidence>
<keyword evidence="3" id="KW-0822">Tryptophan biosynthesis</keyword>
<dbReference type="RefSeq" id="WP_044226106.1">
    <property type="nucleotide sequence ID" value="NZ_JBKAGJ010000002.1"/>
</dbReference>